<evidence type="ECO:0000313" key="3">
    <source>
        <dbReference type="Proteomes" id="UP000806285"/>
    </source>
</evidence>
<accession>A0ABR9S922</accession>
<reference evidence="2 3" key="1">
    <citation type="submission" date="2020-10" db="EMBL/GenBank/DDBJ databases">
        <title>Ramlibacter sp. HM2 16S ribosomal RNA gene Genome sequencing and assembly.</title>
        <authorList>
            <person name="Kang M."/>
        </authorList>
    </citation>
    <scope>NUCLEOTIDE SEQUENCE [LARGE SCALE GENOMIC DNA]</scope>
    <source>
        <strain evidence="2 3">HM2</strain>
    </source>
</reference>
<evidence type="ECO:0000256" key="1">
    <source>
        <dbReference type="SAM" id="MobiDB-lite"/>
    </source>
</evidence>
<feature type="region of interest" description="Disordered" evidence="1">
    <location>
        <begin position="1"/>
        <end position="26"/>
    </location>
</feature>
<gene>
    <name evidence="2" type="ORF">IM787_20830</name>
</gene>
<evidence type="ECO:0000313" key="2">
    <source>
        <dbReference type="EMBL" id="MBE7370020.1"/>
    </source>
</evidence>
<feature type="compositionally biased region" description="Basic and acidic residues" evidence="1">
    <location>
        <begin position="1"/>
        <end position="11"/>
    </location>
</feature>
<sequence>MNMPRDRKDFPDTEPASLPIAPGEEHLFAETEPQPLMEVAAAPRRQLDLDSLELAPLEITLYDAMVEIRKEHRVCPQPTRWLEFYRVLEHSGGTEPLPAPPLVGSSGASASLSAKRACFSEQVEWAARNGCLGPAFGVLQSLAPSEWQYA</sequence>
<dbReference type="Proteomes" id="UP000806285">
    <property type="component" value="Unassembled WGS sequence"/>
</dbReference>
<proteinExistence type="predicted"/>
<name>A0ABR9S922_9BURK</name>
<organism evidence="2 3">
    <name type="scientific">Ramlibacter pallidus</name>
    <dbReference type="NCBI Taxonomy" id="2780087"/>
    <lineage>
        <taxon>Bacteria</taxon>
        <taxon>Pseudomonadati</taxon>
        <taxon>Pseudomonadota</taxon>
        <taxon>Betaproteobacteria</taxon>
        <taxon>Burkholderiales</taxon>
        <taxon>Comamonadaceae</taxon>
        <taxon>Ramlibacter</taxon>
    </lineage>
</organism>
<dbReference type="EMBL" id="JADDIV010000006">
    <property type="protein sequence ID" value="MBE7370020.1"/>
    <property type="molecule type" value="Genomic_DNA"/>
</dbReference>
<comment type="caution">
    <text evidence="2">The sequence shown here is derived from an EMBL/GenBank/DDBJ whole genome shotgun (WGS) entry which is preliminary data.</text>
</comment>
<protein>
    <submittedName>
        <fullName evidence="2">Uncharacterized protein</fullName>
    </submittedName>
</protein>
<keyword evidence="3" id="KW-1185">Reference proteome</keyword>
<dbReference type="RefSeq" id="WP_193678645.1">
    <property type="nucleotide sequence ID" value="NZ_JADDIV010000006.1"/>
</dbReference>